<dbReference type="AlphaFoldDB" id="A0A8B9S4V2"/>
<evidence type="ECO:0000313" key="2">
    <source>
        <dbReference type="Proteomes" id="UP000694424"/>
    </source>
</evidence>
<name>A0A8B9S4V2_APTOW</name>
<evidence type="ECO:0000313" key="1">
    <source>
        <dbReference type="Ensembl" id="ENSAOWP00000004466.1"/>
    </source>
</evidence>
<dbReference type="Proteomes" id="UP000694424">
    <property type="component" value="Unplaced"/>
</dbReference>
<reference evidence="1" key="2">
    <citation type="submission" date="2025-09" db="UniProtKB">
        <authorList>
            <consortium name="Ensembl"/>
        </authorList>
    </citation>
    <scope>IDENTIFICATION</scope>
</reference>
<organism evidence="1 2">
    <name type="scientific">Apteryx owenii</name>
    <name type="common">Little spotted kiwi</name>
    <dbReference type="NCBI Taxonomy" id="8824"/>
    <lineage>
        <taxon>Eukaryota</taxon>
        <taxon>Metazoa</taxon>
        <taxon>Chordata</taxon>
        <taxon>Craniata</taxon>
        <taxon>Vertebrata</taxon>
        <taxon>Euteleostomi</taxon>
        <taxon>Archelosauria</taxon>
        <taxon>Archosauria</taxon>
        <taxon>Dinosauria</taxon>
        <taxon>Saurischia</taxon>
        <taxon>Theropoda</taxon>
        <taxon>Coelurosauria</taxon>
        <taxon>Aves</taxon>
        <taxon>Palaeognathae</taxon>
        <taxon>Apterygiformes</taxon>
        <taxon>Apterygidae</taxon>
        <taxon>Apteryx</taxon>
    </lineage>
</organism>
<reference evidence="1" key="1">
    <citation type="submission" date="2025-08" db="UniProtKB">
        <authorList>
            <consortium name="Ensembl"/>
        </authorList>
    </citation>
    <scope>IDENTIFICATION</scope>
</reference>
<dbReference type="Ensembl" id="ENSAOWT00000005113.1">
    <property type="protein sequence ID" value="ENSAOWP00000004466.1"/>
    <property type="gene ID" value="ENSAOWG00000003141.1"/>
</dbReference>
<sequence length="77" mass="8451">MRQLLVLKGCAARRRTCDLVALGLGHLLSAFRGSVWGCSAHCRLWGWSLSCSLYKATSMPLAVSRFPLRVKTQPSSS</sequence>
<proteinExistence type="predicted"/>
<accession>A0A8B9S4V2</accession>
<protein>
    <submittedName>
        <fullName evidence="1">Uncharacterized protein</fullName>
    </submittedName>
</protein>
<keyword evidence="2" id="KW-1185">Reference proteome</keyword>